<comment type="similarity">
    <text evidence="4 12">Belongs to the MCH family.</text>
</comment>
<keyword evidence="8 12" id="KW-0554">One-carbon metabolism</keyword>
<evidence type="ECO:0000256" key="4">
    <source>
        <dbReference type="ARBA" id="ARBA00006902"/>
    </source>
</evidence>
<reference evidence="14" key="1">
    <citation type="submission" date="2018-02" db="EMBL/GenBank/DDBJ databases">
        <authorList>
            <person name="Hausmann B."/>
        </authorList>
    </citation>
    <scope>NUCLEOTIDE SEQUENCE [LARGE SCALE GENOMIC DNA]</scope>
    <source>
        <strain evidence="14">Peat soil MAG SbF1</strain>
    </source>
</reference>
<evidence type="ECO:0000256" key="10">
    <source>
        <dbReference type="ARBA" id="ARBA00030468"/>
    </source>
</evidence>
<comment type="catalytic activity">
    <reaction evidence="11 12">
        <text>5,10-methenyl-5,6,7,8-tetrahydromethanopterin + H2O = N(5)-formyl-5,6,7,8-tetrahydromethanopterin + H(+)</text>
        <dbReference type="Rhea" id="RHEA:19053"/>
        <dbReference type="ChEBI" id="CHEBI:15377"/>
        <dbReference type="ChEBI" id="CHEBI:15378"/>
        <dbReference type="ChEBI" id="CHEBI:58018"/>
        <dbReference type="ChEBI" id="CHEBI:58337"/>
        <dbReference type="EC" id="3.5.4.27"/>
    </reaction>
</comment>
<dbReference type="GO" id="GO:0046294">
    <property type="term" value="P:formaldehyde catabolic process"/>
    <property type="evidence" value="ECO:0007669"/>
    <property type="project" value="UniProtKB-UniRule"/>
</dbReference>
<dbReference type="UniPathway" id="UPA00562">
    <property type="reaction ID" value="UER00703"/>
</dbReference>
<protein>
    <recommendedName>
        <fullName evidence="6 12">Methenyltetrahydromethanopterin cyclohydrolase</fullName>
        <ecNumber evidence="5 12">3.5.4.27</ecNumber>
    </recommendedName>
    <alternativeName>
        <fullName evidence="10 12">Methenyl-H4MPT cyclohydrolase</fullName>
    </alternativeName>
</protein>
<evidence type="ECO:0000313" key="14">
    <source>
        <dbReference type="Proteomes" id="UP000238916"/>
    </source>
</evidence>
<evidence type="ECO:0000256" key="2">
    <source>
        <dbReference type="ARBA" id="ARBA00004496"/>
    </source>
</evidence>
<dbReference type="Proteomes" id="UP000238916">
    <property type="component" value="Unassembled WGS sequence"/>
</dbReference>
<dbReference type="EMBL" id="OMOF01000080">
    <property type="protein sequence ID" value="SPF36996.1"/>
    <property type="molecule type" value="Genomic_DNA"/>
</dbReference>
<dbReference type="InterPro" id="IPR003209">
    <property type="entry name" value="METHMP_CycHdrlase"/>
</dbReference>
<dbReference type="AlphaFoldDB" id="A0A2U3KBF0"/>
<dbReference type="OrthoDB" id="241529at2"/>
<dbReference type="GO" id="GO:0005737">
    <property type="term" value="C:cytoplasm"/>
    <property type="evidence" value="ECO:0007669"/>
    <property type="project" value="UniProtKB-SubCell"/>
</dbReference>
<evidence type="ECO:0000313" key="13">
    <source>
        <dbReference type="EMBL" id="SPF36996.1"/>
    </source>
</evidence>
<dbReference type="SUPFAM" id="SSF56199">
    <property type="entry name" value="Methenyltetrahydromethanopterin cyclohydrolase"/>
    <property type="match status" value="1"/>
</dbReference>
<evidence type="ECO:0000256" key="7">
    <source>
        <dbReference type="ARBA" id="ARBA00022490"/>
    </source>
</evidence>
<sequence>MLLQLCQLPELSPNRRAFPLVGELLAKSELLRVKVQKQYGVTVIDCGVQVVGGWEAGLLFAAVCLGGLAQVTLHWLDFSGLRWPAVEVITDHPFRACMASQYAGWPIKNGELVAMGSGPGRAIIHKGSLFETSGYEDQSETAIICLESEELPSEAVVQDILEECHCEPTNLYILVAPTASQVGSVQIAARALETGLSKLMGLGYKLEKIVSGWGICPIAPVACDKLSALGRTNDALLYGSTVLYNLRDEEGLEALVKQVPSCSSIEYGRSFAEVYKEYGDFYDIDPLLFSPAEVWLCNLNSGCSYHAGSLRPDILRSSFGLETNL</sequence>
<dbReference type="EC" id="3.5.4.27" evidence="5 12"/>
<name>A0A2U3KBF0_9FIRM</name>
<evidence type="ECO:0000256" key="9">
    <source>
        <dbReference type="ARBA" id="ARBA00022801"/>
    </source>
</evidence>
<organism evidence="13 14">
    <name type="scientific">Candidatus Desulfosporosinus infrequens</name>
    <dbReference type="NCBI Taxonomy" id="2043169"/>
    <lineage>
        <taxon>Bacteria</taxon>
        <taxon>Bacillati</taxon>
        <taxon>Bacillota</taxon>
        <taxon>Clostridia</taxon>
        <taxon>Eubacteriales</taxon>
        <taxon>Desulfitobacteriaceae</taxon>
        <taxon>Desulfosporosinus</taxon>
    </lineage>
</organism>
<comment type="pathway">
    <text evidence="3 12">One-carbon metabolism; formaldehyde degradation; formate from formaldehyde (H(4)MPT route): step 3/5.</text>
</comment>
<dbReference type="GO" id="GO:0018759">
    <property type="term" value="F:methenyltetrahydromethanopterin cyclohydrolase activity"/>
    <property type="evidence" value="ECO:0007669"/>
    <property type="project" value="UniProtKB-UniRule"/>
</dbReference>
<comment type="subcellular location">
    <subcellularLocation>
        <location evidence="2 12">Cytoplasm</location>
    </subcellularLocation>
</comment>
<evidence type="ECO:0000256" key="12">
    <source>
        <dbReference type="HAMAP-Rule" id="MF_00486"/>
    </source>
</evidence>
<evidence type="ECO:0000256" key="6">
    <source>
        <dbReference type="ARBA" id="ARBA00020597"/>
    </source>
</evidence>
<evidence type="ECO:0000256" key="11">
    <source>
        <dbReference type="ARBA" id="ARBA00048684"/>
    </source>
</evidence>
<comment type="function">
    <text evidence="1 12">Catalyzes the hydrolysis of methenyl-H(4)MPT(+) to 5-formyl-H(4)MPT.</text>
</comment>
<evidence type="ECO:0000256" key="5">
    <source>
        <dbReference type="ARBA" id="ARBA00012765"/>
    </source>
</evidence>
<evidence type="ECO:0000256" key="3">
    <source>
        <dbReference type="ARBA" id="ARBA00005087"/>
    </source>
</evidence>
<gene>
    <name evidence="13" type="primary">mch_1</name>
    <name evidence="12" type="synonym">mch</name>
    <name evidence="13" type="ORF">SBF1_1700002</name>
</gene>
<dbReference type="HAMAP" id="MF_00486">
    <property type="entry name" value="McH"/>
    <property type="match status" value="1"/>
</dbReference>
<dbReference type="Gene3D" id="3.10.340.11">
    <property type="entry name" value="Methenyltetrahydromethanopterin Cyclohydrolase, Chain A, domain 1"/>
    <property type="match status" value="1"/>
</dbReference>
<evidence type="ECO:0000256" key="1">
    <source>
        <dbReference type="ARBA" id="ARBA00004058"/>
    </source>
</evidence>
<keyword evidence="9 12" id="KW-0378">Hydrolase</keyword>
<dbReference type="Gene3D" id="3.30.1030.10">
    <property type="entry name" value="Methenyltetrahydromethanopterin Cyclohydrolase, Chain A, domain 2"/>
    <property type="match status" value="1"/>
</dbReference>
<proteinExistence type="inferred from homology"/>
<dbReference type="NCBIfam" id="TIGR03120">
    <property type="entry name" value="one_C_mch"/>
    <property type="match status" value="1"/>
</dbReference>
<keyword evidence="7 12" id="KW-0963">Cytoplasm</keyword>
<dbReference type="GO" id="GO:0006730">
    <property type="term" value="P:one-carbon metabolic process"/>
    <property type="evidence" value="ECO:0007669"/>
    <property type="project" value="UniProtKB-UniRule"/>
</dbReference>
<accession>A0A2U3KBF0</accession>
<dbReference type="Pfam" id="PF02289">
    <property type="entry name" value="MCH"/>
    <property type="match status" value="1"/>
</dbReference>
<evidence type="ECO:0000256" key="8">
    <source>
        <dbReference type="ARBA" id="ARBA00022563"/>
    </source>
</evidence>